<dbReference type="SUPFAM" id="SSF117074">
    <property type="entry name" value="Hypothetical protein PA1324"/>
    <property type="match status" value="1"/>
</dbReference>
<proteinExistence type="predicted"/>
<organism evidence="5 6">
    <name type="scientific">Candidatus Thiothrix anitrata</name>
    <dbReference type="NCBI Taxonomy" id="2823902"/>
    <lineage>
        <taxon>Bacteria</taxon>
        <taxon>Pseudomonadati</taxon>
        <taxon>Pseudomonadota</taxon>
        <taxon>Gammaproteobacteria</taxon>
        <taxon>Thiotrichales</taxon>
        <taxon>Thiotrichaceae</taxon>
        <taxon>Thiothrix</taxon>
    </lineage>
</organism>
<evidence type="ECO:0000313" key="6">
    <source>
        <dbReference type="Proteomes" id="UP000672027"/>
    </source>
</evidence>
<evidence type="ECO:0000313" key="5">
    <source>
        <dbReference type="EMBL" id="QTR50166.1"/>
    </source>
</evidence>
<keyword evidence="3" id="KW-0732">Signal</keyword>
<feature type="domain" description="SD-repeat containing protein B" evidence="4">
    <location>
        <begin position="2"/>
        <end position="44"/>
    </location>
</feature>
<dbReference type="Pfam" id="PF17210">
    <property type="entry name" value="SdrD_B"/>
    <property type="match status" value="1"/>
</dbReference>
<comment type="subcellular location">
    <subcellularLocation>
        <location evidence="1">Secreted</location>
    </subcellularLocation>
</comment>
<evidence type="ECO:0000256" key="2">
    <source>
        <dbReference type="ARBA" id="ARBA00022525"/>
    </source>
</evidence>
<gene>
    <name evidence="5" type="ORF">J8380_00845</name>
</gene>
<reference evidence="5 6" key="1">
    <citation type="submission" date="2021-04" db="EMBL/GenBank/DDBJ databases">
        <title>Genomics, taxonomy and metabolism of representatives of sulfur bacteria of the genus Thiothrix: Thiothrix fructosivorans QT, Thiothrix unzii A1T and three new species, Thiothrix subterranea sp. nov., Thiothrix litoralis sp. nov. and 'Candidatus Thiothrix anitrata' sp. nov.</title>
        <authorList>
            <person name="Ravin N.V."/>
            <person name="Smolyakov D."/>
            <person name="Rudenko T.S."/>
            <person name="Mardanov A.V."/>
            <person name="Beletsky A.V."/>
            <person name="Markov N.D."/>
            <person name="Fomenkov A.I."/>
            <person name="Roberts R.J."/>
            <person name="Karnachuk O.V."/>
            <person name="Novikov A."/>
            <person name="Grabovich M.Y."/>
        </authorList>
    </citation>
    <scope>NUCLEOTIDE SEQUENCE [LARGE SCALE GENOMIC DNA]</scope>
    <source>
        <strain evidence="5 6">A52</strain>
    </source>
</reference>
<keyword evidence="6" id="KW-1185">Reference proteome</keyword>
<evidence type="ECO:0000256" key="1">
    <source>
        <dbReference type="ARBA" id="ARBA00004613"/>
    </source>
</evidence>
<evidence type="ECO:0000259" key="4">
    <source>
        <dbReference type="Pfam" id="PF17210"/>
    </source>
</evidence>
<accession>A0ABX7X313</accession>
<dbReference type="InterPro" id="IPR013783">
    <property type="entry name" value="Ig-like_fold"/>
</dbReference>
<sequence>MEDAPETGVIGVSVSLINTATQAVVATTTTGADGVYTFTGVLPVATKCRCKSQRTWALWNKTKAAMMSKTAMLAWKMVRAIPLTLHPARLSVT</sequence>
<dbReference type="EMBL" id="CP072800">
    <property type="protein sequence ID" value="QTR50166.1"/>
    <property type="molecule type" value="Genomic_DNA"/>
</dbReference>
<keyword evidence="2" id="KW-0964">Secreted</keyword>
<dbReference type="InterPro" id="IPR033764">
    <property type="entry name" value="Sdr_B"/>
</dbReference>
<protein>
    <recommendedName>
        <fullName evidence="4">SD-repeat containing protein B domain-containing protein</fullName>
    </recommendedName>
</protein>
<evidence type="ECO:0000256" key="3">
    <source>
        <dbReference type="ARBA" id="ARBA00022729"/>
    </source>
</evidence>
<name>A0ABX7X313_9GAMM</name>
<dbReference type="Gene3D" id="2.60.40.10">
    <property type="entry name" value="Immunoglobulins"/>
    <property type="match status" value="1"/>
</dbReference>
<dbReference type="Proteomes" id="UP000672027">
    <property type="component" value="Chromosome"/>
</dbReference>